<dbReference type="EMBL" id="CP001055">
    <property type="protein sequence ID" value="ACC98263.1"/>
    <property type="molecule type" value="Genomic_DNA"/>
</dbReference>
<dbReference type="GO" id="GO:0022857">
    <property type="term" value="F:transmembrane transporter activity"/>
    <property type="evidence" value="ECO:0007669"/>
    <property type="project" value="InterPro"/>
</dbReference>
<name>B2KCL7_ELUMP</name>
<feature type="transmembrane region" description="Helical" evidence="7">
    <location>
        <begin position="350"/>
        <end position="368"/>
    </location>
</feature>
<dbReference type="PIRSF" id="PIRSF006060">
    <property type="entry name" value="AA_transporter"/>
    <property type="match status" value="1"/>
</dbReference>
<evidence type="ECO:0000256" key="5">
    <source>
        <dbReference type="ARBA" id="ARBA00022989"/>
    </source>
</evidence>
<dbReference type="InterPro" id="IPR002293">
    <property type="entry name" value="AA/rel_permease1"/>
</dbReference>
<dbReference type="Pfam" id="PF13520">
    <property type="entry name" value="AA_permease_2"/>
    <property type="match status" value="1"/>
</dbReference>
<evidence type="ECO:0000256" key="4">
    <source>
        <dbReference type="ARBA" id="ARBA00022692"/>
    </source>
</evidence>
<feature type="transmembrane region" description="Helical" evidence="7">
    <location>
        <begin position="297"/>
        <end position="317"/>
    </location>
</feature>
<dbReference type="KEGG" id="emi:Emin_0708"/>
<feature type="transmembrane region" description="Helical" evidence="7">
    <location>
        <begin position="421"/>
        <end position="440"/>
    </location>
</feature>
<sequence length="480" mass="51969">MNNKTILTTLQMTLLTGAAVISLRGLPMMAMEGLTIFFFIAFASILFLIPTALISAELGSALSDKEGGIYAWVKEAFGEKWGFLEIWLLWAQNVTWYPVILGFVCVTLSYAFGKPEFAQNGFYIGIAGILLYWTATLITFKGNAIIAKVVDQGFLLGTCLPGIVLVVIAIVWIAKGHPIHFLNPSEVHHAIAYVNDAGQIVPRFLPKVTGMGDIAFLAGLVLLFAGVEVHAINITKMQKPKTQFPIAILIASILCIVIFSLGSLSIATVIPQKQIGLTAGLMDAFKIIFTNFNLPSWILNIMALLVAFGSFAGIISWTAGPSRGMLKAAQDGMLPKVFAKTNENGIEKNILLTQGVIVSLLMSVYIFMDSVDLAFFLITTVTAGLYLFVYILMYIAAIYLKIKKPDMPRPYSMPGGKAGGILIALVGLAAVLFALGVSFFPPSDIPVSSPKIYVALVVFGTIGFSLIPFGLHYRYKGSKK</sequence>
<evidence type="ECO:0000256" key="6">
    <source>
        <dbReference type="ARBA" id="ARBA00023136"/>
    </source>
</evidence>
<proteinExistence type="predicted"/>
<evidence type="ECO:0000313" key="8">
    <source>
        <dbReference type="EMBL" id="ACC98263.1"/>
    </source>
</evidence>
<gene>
    <name evidence="8" type="ordered locus">Emin_0708</name>
</gene>
<evidence type="ECO:0000256" key="2">
    <source>
        <dbReference type="ARBA" id="ARBA00022448"/>
    </source>
</evidence>
<evidence type="ECO:0000256" key="1">
    <source>
        <dbReference type="ARBA" id="ARBA00004651"/>
    </source>
</evidence>
<reference evidence="8 9" key="1">
    <citation type="journal article" date="2009" name="Appl. Environ. Microbiol.">
        <title>Genomic analysis of 'Elusimicrobium minutum,' the first cultivated representative of the phylum 'Elusimicrobia' (formerly termite group 1).</title>
        <authorList>
            <person name="Herlemann D.P.R."/>
            <person name="Geissinger O."/>
            <person name="Ikeda-Ohtsubo W."/>
            <person name="Kunin V."/>
            <person name="Sun H."/>
            <person name="Lapidus A."/>
            <person name="Hugenholtz P."/>
            <person name="Brune A."/>
        </authorList>
    </citation>
    <scope>NUCLEOTIDE SEQUENCE [LARGE SCALE GENOMIC DNA]</scope>
    <source>
        <strain evidence="8 9">Pei191</strain>
    </source>
</reference>
<organism evidence="8 9">
    <name type="scientific">Elusimicrobium minutum (strain Pei191)</name>
    <dbReference type="NCBI Taxonomy" id="445932"/>
    <lineage>
        <taxon>Bacteria</taxon>
        <taxon>Pseudomonadati</taxon>
        <taxon>Elusimicrobiota</taxon>
        <taxon>Elusimicrobia</taxon>
        <taxon>Elusimicrobiales</taxon>
        <taxon>Elusimicrobiaceae</taxon>
        <taxon>Elusimicrobium</taxon>
    </lineage>
</organism>
<dbReference type="Proteomes" id="UP000001029">
    <property type="component" value="Chromosome"/>
</dbReference>
<feature type="transmembrane region" description="Helical" evidence="7">
    <location>
        <begin position="35"/>
        <end position="56"/>
    </location>
</feature>
<dbReference type="RefSeq" id="WP_012414878.1">
    <property type="nucleotide sequence ID" value="NC_010644.1"/>
</dbReference>
<dbReference type="InterPro" id="IPR050367">
    <property type="entry name" value="APC_superfamily"/>
</dbReference>
<feature type="transmembrane region" description="Helical" evidence="7">
    <location>
        <begin position="452"/>
        <end position="471"/>
    </location>
</feature>
<feature type="transmembrane region" description="Helical" evidence="7">
    <location>
        <begin position="154"/>
        <end position="174"/>
    </location>
</feature>
<dbReference type="PANTHER" id="PTHR42770">
    <property type="entry name" value="AMINO ACID TRANSPORTER-RELATED"/>
    <property type="match status" value="1"/>
</dbReference>
<accession>B2KCL7</accession>
<dbReference type="OrthoDB" id="9791588at2"/>
<dbReference type="HOGENOM" id="CLU_020854_4_2_0"/>
<dbReference type="AlphaFoldDB" id="B2KCL7"/>
<feature type="transmembrane region" description="Helical" evidence="7">
    <location>
        <begin position="246"/>
        <end position="270"/>
    </location>
</feature>
<feature type="transmembrane region" description="Helical" evidence="7">
    <location>
        <begin position="87"/>
        <end position="110"/>
    </location>
</feature>
<keyword evidence="6 7" id="KW-0472">Membrane</keyword>
<comment type="subcellular location">
    <subcellularLocation>
        <location evidence="1">Cell membrane</location>
        <topology evidence="1">Multi-pass membrane protein</topology>
    </subcellularLocation>
</comment>
<keyword evidence="2" id="KW-0813">Transport</keyword>
<protein>
    <submittedName>
        <fullName evidence="8">Amino acid permease</fullName>
    </submittedName>
</protein>
<keyword evidence="9" id="KW-1185">Reference proteome</keyword>
<keyword evidence="3" id="KW-1003">Cell membrane</keyword>
<feature type="transmembrane region" description="Helical" evidence="7">
    <location>
        <begin position="122"/>
        <end position="142"/>
    </location>
</feature>
<keyword evidence="4 7" id="KW-0812">Transmembrane</keyword>
<dbReference type="GO" id="GO:0005886">
    <property type="term" value="C:plasma membrane"/>
    <property type="evidence" value="ECO:0007669"/>
    <property type="project" value="UniProtKB-SubCell"/>
</dbReference>
<evidence type="ECO:0000313" key="9">
    <source>
        <dbReference type="Proteomes" id="UP000001029"/>
    </source>
</evidence>
<feature type="transmembrane region" description="Helical" evidence="7">
    <location>
        <begin position="374"/>
        <end position="400"/>
    </location>
</feature>
<dbReference type="Gene3D" id="1.20.1740.10">
    <property type="entry name" value="Amino acid/polyamine transporter I"/>
    <property type="match status" value="1"/>
</dbReference>
<feature type="transmembrane region" description="Helical" evidence="7">
    <location>
        <begin position="214"/>
        <end position="234"/>
    </location>
</feature>
<evidence type="ECO:0000256" key="3">
    <source>
        <dbReference type="ARBA" id="ARBA00022475"/>
    </source>
</evidence>
<dbReference type="PANTHER" id="PTHR42770:SF15">
    <property type="entry name" value="GLUTAMATE_GAMMA-AMINOBUTYRATE ANTIPORTER-RELATED"/>
    <property type="match status" value="1"/>
</dbReference>
<keyword evidence="5 7" id="KW-1133">Transmembrane helix</keyword>
<dbReference type="STRING" id="445932.Emin_0708"/>
<evidence type="ECO:0000256" key="7">
    <source>
        <dbReference type="SAM" id="Phobius"/>
    </source>
</evidence>